<comment type="caution">
    <text evidence="1">The sequence shown here is derived from an EMBL/GenBank/DDBJ whole genome shotgun (WGS) entry which is preliminary data.</text>
</comment>
<evidence type="ECO:0000313" key="2">
    <source>
        <dbReference type="Proteomes" id="UP001165960"/>
    </source>
</evidence>
<proteinExistence type="predicted"/>
<evidence type="ECO:0000313" key="1">
    <source>
        <dbReference type="EMBL" id="KAJ9073248.1"/>
    </source>
</evidence>
<name>A0ACC2TFC9_9FUNG</name>
<sequence>MADNKTLLDDEISVIESMYGTEAFQPHKKLPSTYVLIISKAFLSLQHLVNLELWITFPEGYPSSVIPDFKFHELLTPQNPISLVQKLNEGVARDFNQMFSPGEVVLFSWFMFLEEYLTQYAPSLEDLHMPKQSSLQQPREESCIEQIKDDPDIFNSRMIYCGPQIISGTPIEDRKSVFIAHCAEVHSVKDVKKVIDYLLEDRKIAKATHNISAYRILNSDNTINQDNDDDGETAAGSRLQHLLQVLDVKNVLVVVSRWFGGIQLGPDRFKHINNAARSILEEQGFLKQTSSEVKPNRKSK</sequence>
<gene>
    <name evidence="1" type="ORF">DSO57_1018561</name>
</gene>
<keyword evidence="2" id="KW-1185">Reference proteome</keyword>
<organism evidence="1 2">
    <name type="scientific">Entomophthora muscae</name>
    <dbReference type="NCBI Taxonomy" id="34485"/>
    <lineage>
        <taxon>Eukaryota</taxon>
        <taxon>Fungi</taxon>
        <taxon>Fungi incertae sedis</taxon>
        <taxon>Zoopagomycota</taxon>
        <taxon>Entomophthoromycotina</taxon>
        <taxon>Entomophthoromycetes</taxon>
        <taxon>Entomophthorales</taxon>
        <taxon>Entomophthoraceae</taxon>
        <taxon>Entomophthora</taxon>
    </lineage>
</organism>
<reference evidence="1" key="1">
    <citation type="submission" date="2022-04" db="EMBL/GenBank/DDBJ databases">
        <title>Genome of the entomopathogenic fungus Entomophthora muscae.</title>
        <authorList>
            <person name="Elya C."/>
            <person name="Lovett B.R."/>
            <person name="Lee E."/>
            <person name="Macias A.M."/>
            <person name="Hajek A.E."/>
            <person name="De Bivort B.L."/>
            <person name="Kasson M.T."/>
            <person name="De Fine Licht H.H."/>
            <person name="Stajich J.E."/>
        </authorList>
    </citation>
    <scope>NUCLEOTIDE SEQUENCE</scope>
    <source>
        <strain evidence="1">Berkeley</strain>
    </source>
</reference>
<dbReference type="Proteomes" id="UP001165960">
    <property type="component" value="Unassembled WGS sequence"/>
</dbReference>
<accession>A0ACC2TFC9</accession>
<dbReference type="EMBL" id="QTSX02002921">
    <property type="protein sequence ID" value="KAJ9073248.1"/>
    <property type="molecule type" value="Genomic_DNA"/>
</dbReference>
<protein>
    <submittedName>
        <fullName evidence="1">Uncharacterized protein</fullName>
    </submittedName>
</protein>